<organism evidence="2 3">
    <name type="scientific">Monosporascus cannonballus</name>
    <dbReference type="NCBI Taxonomy" id="155416"/>
    <lineage>
        <taxon>Eukaryota</taxon>
        <taxon>Fungi</taxon>
        <taxon>Dikarya</taxon>
        <taxon>Ascomycota</taxon>
        <taxon>Pezizomycotina</taxon>
        <taxon>Sordariomycetes</taxon>
        <taxon>Xylariomycetidae</taxon>
        <taxon>Xylariales</taxon>
        <taxon>Xylariales incertae sedis</taxon>
        <taxon>Monosporascus</taxon>
    </lineage>
</organism>
<accession>A0ABY0H0H2</accession>
<keyword evidence="3" id="KW-1185">Reference proteome</keyword>
<sequence length="96" mass="10180">MGPSPIWNGGDALPSHPWLLSLPSLYLVLQSLLPSASFSLGLQLKMASERTTVVTSQGGANALPSHVGDFLNRFAAQGLERRASTRQAPLSAEEHA</sequence>
<keyword evidence="1" id="KW-0812">Transmembrane</keyword>
<comment type="caution">
    <text evidence="2">The sequence shown here is derived from an EMBL/GenBank/DDBJ whole genome shotgun (WGS) entry which is preliminary data.</text>
</comment>
<gene>
    <name evidence="2" type="ORF">DL762_006975</name>
</gene>
<protein>
    <submittedName>
        <fullName evidence="2">Uncharacterized protein</fullName>
    </submittedName>
</protein>
<dbReference type="Proteomes" id="UP000294003">
    <property type="component" value="Unassembled WGS sequence"/>
</dbReference>
<evidence type="ECO:0000256" key="1">
    <source>
        <dbReference type="SAM" id="Phobius"/>
    </source>
</evidence>
<keyword evidence="1" id="KW-1133">Transmembrane helix</keyword>
<proteinExistence type="predicted"/>
<feature type="transmembrane region" description="Helical" evidence="1">
    <location>
        <begin position="20"/>
        <end position="42"/>
    </location>
</feature>
<reference evidence="2 3" key="1">
    <citation type="submission" date="2018-06" db="EMBL/GenBank/DDBJ databases">
        <title>Complete Genomes of Monosporascus.</title>
        <authorList>
            <person name="Robinson A.J."/>
            <person name="Natvig D.O."/>
        </authorList>
    </citation>
    <scope>NUCLEOTIDE SEQUENCE [LARGE SCALE GENOMIC DNA]</scope>
    <source>
        <strain evidence="2 3">CBS 609.92</strain>
    </source>
</reference>
<evidence type="ECO:0000313" key="3">
    <source>
        <dbReference type="Proteomes" id="UP000294003"/>
    </source>
</evidence>
<name>A0ABY0H0H2_9PEZI</name>
<keyword evidence="1" id="KW-0472">Membrane</keyword>
<dbReference type="EMBL" id="QJNS01000243">
    <property type="protein sequence ID" value="RYO81698.1"/>
    <property type="molecule type" value="Genomic_DNA"/>
</dbReference>
<evidence type="ECO:0000313" key="2">
    <source>
        <dbReference type="EMBL" id="RYO81698.1"/>
    </source>
</evidence>